<sequence>MEQPFSKTRFWDIPVESPWTGIPFCPRSQTFHVIARLEVYRPAAYITWAVAIAVSLPIFACITGLLLVIDAIAVAGEFIYSTLKCWTTTTRHGISDDGDDLVSDQLPTTNYHPFTSSTPNISSRLSSAFIPDLDHTSVSSTVLNEKKLPLCKIPSKSLTCIYNVANLAFPQPCAQLEGRYRKSDSQFPLDPPPYHLPAAPYYATIAIAI</sequence>
<dbReference type="KEGG" id="ssl:SS1G_02869"/>
<dbReference type="OrthoDB" id="3524410at2759"/>
<feature type="transmembrane region" description="Helical" evidence="1">
    <location>
        <begin position="45"/>
        <end position="69"/>
    </location>
</feature>
<dbReference type="Proteomes" id="UP000177798">
    <property type="component" value="Chromosome 4"/>
</dbReference>
<name>A0A1D9Q240_SCLS1</name>
<dbReference type="AlphaFoldDB" id="A0A1D9Q240"/>
<protein>
    <submittedName>
        <fullName evidence="2">Uncharacterized protein</fullName>
    </submittedName>
</protein>
<dbReference type="RefSeq" id="XP_001596647.1">
    <property type="nucleotide sequence ID" value="XM_001596597.1"/>
</dbReference>
<evidence type="ECO:0000313" key="3">
    <source>
        <dbReference type="Proteomes" id="UP000177798"/>
    </source>
</evidence>
<keyword evidence="1" id="KW-0812">Transmembrane</keyword>
<organism evidence="2 3">
    <name type="scientific">Sclerotinia sclerotiorum (strain ATCC 18683 / 1980 / Ss-1)</name>
    <name type="common">White mold</name>
    <name type="synonym">Whetzelinia sclerotiorum</name>
    <dbReference type="NCBI Taxonomy" id="665079"/>
    <lineage>
        <taxon>Eukaryota</taxon>
        <taxon>Fungi</taxon>
        <taxon>Dikarya</taxon>
        <taxon>Ascomycota</taxon>
        <taxon>Pezizomycotina</taxon>
        <taxon>Leotiomycetes</taxon>
        <taxon>Helotiales</taxon>
        <taxon>Sclerotiniaceae</taxon>
        <taxon>Sclerotinia</taxon>
    </lineage>
</organism>
<keyword evidence="1" id="KW-1133">Transmembrane helix</keyword>
<accession>A0A1D9Q240</accession>
<evidence type="ECO:0000256" key="1">
    <source>
        <dbReference type="SAM" id="Phobius"/>
    </source>
</evidence>
<proteinExistence type="predicted"/>
<evidence type="ECO:0000313" key="2">
    <source>
        <dbReference type="EMBL" id="APA09004.1"/>
    </source>
</evidence>
<dbReference type="VEuPathDB" id="FungiDB:sscle_04g037740"/>
<dbReference type="EMBL" id="CP017817">
    <property type="protein sequence ID" value="APA09004.1"/>
    <property type="molecule type" value="Genomic_DNA"/>
</dbReference>
<keyword evidence="1" id="KW-0472">Membrane</keyword>
<dbReference type="OMA" id="FACITGL"/>
<reference evidence="3" key="1">
    <citation type="journal article" date="2017" name="Genome Biol. Evol.">
        <title>The complete genome sequence of the phytopathogenic fungus Sclerotinia sclerotiorum reveals insights into the genome architecture of broad host range pathogens.</title>
        <authorList>
            <person name="Derbyshire M."/>
            <person name="Denton-Giles M."/>
            <person name="Hegedus D."/>
            <person name="Seifbarghy S."/>
            <person name="Rollins J."/>
            <person name="van Kan J."/>
            <person name="Seidl M.F."/>
            <person name="Faino L."/>
            <person name="Mbengue M."/>
            <person name="Navaud O."/>
            <person name="Raffaele S."/>
            <person name="Hammond-Kosack K."/>
            <person name="Heard S."/>
            <person name="Oliver R."/>
        </authorList>
    </citation>
    <scope>NUCLEOTIDE SEQUENCE [LARGE SCALE GENOMIC DNA]</scope>
    <source>
        <strain evidence="3">ATCC 18683 / 1980 / Ss-1</strain>
    </source>
</reference>
<gene>
    <name evidence="2" type="ORF">sscle_04g037740</name>
</gene>